<dbReference type="EMBL" id="JACPSX010000259">
    <property type="protein sequence ID" value="MBI3016029.1"/>
    <property type="molecule type" value="Genomic_DNA"/>
</dbReference>
<organism evidence="5 6">
    <name type="scientific">Tectimicrobiota bacterium</name>
    <dbReference type="NCBI Taxonomy" id="2528274"/>
    <lineage>
        <taxon>Bacteria</taxon>
        <taxon>Pseudomonadati</taxon>
        <taxon>Nitrospinota/Tectimicrobiota group</taxon>
        <taxon>Candidatus Tectimicrobiota</taxon>
    </lineage>
</organism>
<feature type="domain" description="Rhodanese" evidence="4">
    <location>
        <begin position="69"/>
        <end position="177"/>
    </location>
</feature>
<dbReference type="PANTHER" id="PTHR43855:SF1">
    <property type="entry name" value="THIOSULFATE SULFURTRANSFERASE"/>
    <property type="match status" value="1"/>
</dbReference>
<evidence type="ECO:0000256" key="3">
    <source>
        <dbReference type="SAM" id="Phobius"/>
    </source>
</evidence>
<reference evidence="5" key="1">
    <citation type="submission" date="2020-07" db="EMBL/GenBank/DDBJ databases">
        <title>Huge and variable diversity of episymbiotic CPR bacteria and DPANN archaea in groundwater ecosystems.</title>
        <authorList>
            <person name="He C.Y."/>
            <person name="Keren R."/>
            <person name="Whittaker M."/>
            <person name="Farag I.F."/>
            <person name="Doudna J."/>
            <person name="Cate J.H.D."/>
            <person name="Banfield J.F."/>
        </authorList>
    </citation>
    <scope>NUCLEOTIDE SEQUENCE</scope>
    <source>
        <strain evidence="5">NC_groundwater_717_Ag_S-0.2um_59_8</strain>
    </source>
</reference>
<dbReference type="PROSITE" id="PS50206">
    <property type="entry name" value="RHODANESE_3"/>
    <property type="match status" value="2"/>
</dbReference>
<dbReference type="SUPFAM" id="SSF52821">
    <property type="entry name" value="Rhodanese/Cell cycle control phosphatase"/>
    <property type="match status" value="2"/>
</dbReference>
<dbReference type="CDD" id="cd01448">
    <property type="entry name" value="TST_Repeat_1"/>
    <property type="match status" value="1"/>
</dbReference>
<feature type="domain" description="Rhodanese" evidence="4">
    <location>
        <begin position="207"/>
        <end position="322"/>
    </location>
</feature>
<protein>
    <recommendedName>
        <fullName evidence="2">Sulfurtransferase</fullName>
    </recommendedName>
</protein>
<dbReference type="SMART" id="SM00450">
    <property type="entry name" value="RHOD"/>
    <property type="match status" value="2"/>
</dbReference>
<accession>A0A932M202</accession>
<keyword evidence="1" id="KW-0677">Repeat</keyword>
<evidence type="ECO:0000256" key="2">
    <source>
        <dbReference type="RuleBase" id="RU000507"/>
    </source>
</evidence>
<dbReference type="InterPro" id="IPR001763">
    <property type="entry name" value="Rhodanese-like_dom"/>
</dbReference>
<dbReference type="InterPro" id="IPR051126">
    <property type="entry name" value="Thiosulfate_sulfurtransferase"/>
</dbReference>
<keyword evidence="3" id="KW-0472">Membrane</keyword>
<gene>
    <name evidence="5" type="ORF">HYY65_13440</name>
</gene>
<dbReference type="PROSITE" id="PS00380">
    <property type="entry name" value="RHODANESE_1"/>
    <property type="match status" value="1"/>
</dbReference>
<keyword evidence="3" id="KW-1133">Transmembrane helix</keyword>
<dbReference type="Proteomes" id="UP000741360">
    <property type="component" value="Unassembled WGS sequence"/>
</dbReference>
<dbReference type="PANTHER" id="PTHR43855">
    <property type="entry name" value="THIOSULFATE SULFURTRANSFERASE"/>
    <property type="match status" value="1"/>
</dbReference>
<dbReference type="Pfam" id="PF00581">
    <property type="entry name" value="Rhodanese"/>
    <property type="match status" value="2"/>
</dbReference>
<feature type="transmembrane region" description="Helical" evidence="3">
    <location>
        <begin position="21"/>
        <end position="40"/>
    </location>
</feature>
<evidence type="ECO:0000313" key="5">
    <source>
        <dbReference type="EMBL" id="MBI3016029.1"/>
    </source>
</evidence>
<evidence type="ECO:0000256" key="1">
    <source>
        <dbReference type="ARBA" id="ARBA00022737"/>
    </source>
</evidence>
<comment type="caution">
    <text evidence="5">The sequence shown here is derived from an EMBL/GenBank/DDBJ whole genome shotgun (WGS) entry which is preliminary data.</text>
</comment>
<sequence length="323" mass="35237">MKKVRLLFSEGSVLSSVRQRWAWAGAVVAVLLLIASTGYAQCWGDQAKAQGYGNAALLASGQEVADHLGEAGVRILDARSPERYAAGHIPGAVNLPVAEVSRTINGVPGMLTPVREVEQALGARGVTRESRVVIYDDFGGDQATRLFWALDFMGHPRVSVLQGGFGLWQREGRPVARDPSQPLVTRYRAAPDSTRLADAAWVKARLDDPAAVLVDSRSPEEFDGEVPGREVSRPGHIPGAVNVDWVRNLTPTETRRFKAGAELARLYRRAGVTPDKEILVYCRTGVRASHTYFVLRLLGYPKVRLYDGSFVEWAADPGLPVAR</sequence>
<proteinExistence type="predicted"/>
<dbReference type="InterPro" id="IPR001307">
    <property type="entry name" value="Thiosulphate_STrfase_CS"/>
</dbReference>
<dbReference type="InterPro" id="IPR036873">
    <property type="entry name" value="Rhodanese-like_dom_sf"/>
</dbReference>
<dbReference type="CDD" id="cd01449">
    <property type="entry name" value="TST_Repeat_2"/>
    <property type="match status" value="1"/>
</dbReference>
<evidence type="ECO:0000313" key="6">
    <source>
        <dbReference type="Proteomes" id="UP000741360"/>
    </source>
</evidence>
<dbReference type="Gene3D" id="3.40.250.10">
    <property type="entry name" value="Rhodanese-like domain"/>
    <property type="match status" value="2"/>
</dbReference>
<evidence type="ECO:0000259" key="4">
    <source>
        <dbReference type="PROSITE" id="PS50206"/>
    </source>
</evidence>
<name>A0A932M202_UNCTE</name>
<dbReference type="AlphaFoldDB" id="A0A932M202"/>
<keyword evidence="3" id="KW-0812">Transmembrane</keyword>
<keyword evidence="2" id="KW-0808">Transferase</keyword>
<dbReference type="PROSITE" id="PS00683">
    <property type="entry name" value="RHODANESE_2"/>
    <property type="match status" value="1"/>
</dbReference>
<dbReference type="GO" id="GO:0004792">
    <property type="term" value="F:thiosulfate-cyanide sulfurtransferase activity"/>
    <property type="evidence" value="ECO:0007669"/>
    <property type="project" value="InterPro"/>
</dbReference>